<dbReference type="InterPro" id="IPR043565">
    <property type="entry name" value="PAX_fam"/>
</dbReference>
<comment type="caution">
    <text evidence="9">The sequence shown here is derived from an EMBL/GenBank/DDBJ whole genome shotgun (WGS) entry which is preliminary data.</text>
</comment>
<dbReference type="SUPFAM" id="SSF46689">
    <property type="entry name" value="Homeodomain-like"/>
    <property type="match status" value="2"/>
</dbReference>
<keyword evidence="6" id="KW-0804">Transcription</keyword>
<sequence length="466" mass="50182">MASILVRSVYVRTWPHNVTRHSISGLLFSAHKLNFKCILSFMDLYQNIGQIETVQSDGVNQLGGQFANGRPLPNFVRHQIVELAKKGVRPCDISRQLKVSMDVSAKFSSGVIGGSKPKVATRDVVDKIAEYKRDNPTIFAWEIRDQLLQENVCDKESVPSVSSINRILRNKIVNGYVRYDASLTVKNNKTQQNTAGQDMHDDAYTSRNMIDRAFFEAVAQASVLQAQAAQAAQAQAQAQAELQAQAQAAQAHAQAVAAQAQTQNQGQTQIQVQQGGQIHTLPVSHFQSSSSLAGQYQSYFSLASPNQGTAPSIPIHVPTTSPVNGVTATLQGNTAAVPQTAVSLKRLLDTTGQFVQMTVAKPKVSPSVKSEVLSPTKVEECEVSEAQTATGYTASDLANMAAYQERGRTDMANQHLEILKSLHSVAFAQNSVAAAVASSTMTSAITNDAAHTKTATRILEIPPGSP</sequence>
<dbReference type="Proteomes" id="UP000230750">
    <property type="component" value="Unassembled WGS sequence"/>
</dbReference>
<accession>A0A2G8LH08</accession>
<dbReference type="AlphaFoldDB" id="A0A2G8LH08"/>
<dbReference type="InterPro" id="IPR009057">
    <property type="entry name" value="Homeodomain-like_sf"/>
</dbReference>
<evidence type="ECO:0000259" key="8">
    <source>
        <dbReference type="PROSITE" id="PS51057"/>
    </source>
</evidence>
<organism evidence="9 10">
    <name type="scientific">Stichopus japonicus</name>
    <name type="common">Sea cucumber</name>
    <dbReference type="NCBI Taxonomy" id="307972"/>
    <lineage>
        <taxon>Eukaryota</taxon>
        <taxon>Metazoa</taxon>
        <taxon>Echinodermata</taxon>
        <taxon>Eleutherozoa</taxon>
        <taxon>Echinozoa</taxon>
        <taxon>Holothuroidea</taxon>
        <taxon>Aspidochirotacea</taxon>
        <taxon>Aspidochirotida</taxon>
        <taxon>Stichopodidae</taxon>
        <taxon>Apostichopus</taxon>
    </lineage>
</organism>
<dbReference type="PANTHER" id="PTHR45636">
    <property type="entry name" value="PAIRED BOX PROTEIN PAX-6-RELATED-RELATED"/>
    <property type="match status" value="1"/>
</dbReference>
<evidence type="ECO:0000256" key="1">
    <source>
        <dbReference type="ARBA" id="ARBA00004123"/>
    </source>
</evidence>
<dbReference type="PANTHER" id="PTHR45636:SF41">
    <property type="entry name" value="PAIRED BOX PROTEIN PAX-6-RELATED"/>
    <property type="match status" value="1"/>
</dbReference>
<dbReference type="STRING" id="307972.A0A2G8LH08"/>
<dbReference type="PROSITE" id="PS51057">
    <property type="entry name" value="PAIRED_2"/>
    <property type="match status" value="1"/>
</dbReference>
<dbReference type="InterPro" id="IPR036388">
    <property type="entry name" value="WH-like_DNA-bd_sf"/>
</dbReference>
<dbReference type="GO" id="GO:0005634">
    <property type="term" value="C:nucleus"/>
    <property type="evidence" value="ECO:0007669"/>
    <property type="project" value="UniProtKB-SubCell"/>
</dbReference>
<dbReference type="FunFam" id="1.10.10.10:FF:000003">
    <property type="entry name" value="Paired box protein Pax-6"/>
    <property type="match status" value="1"/>
</dbReference>
<dbReference type="PRINTS" id="PR00027">
    <property type="entry name" value="PAIREDBOX"/>
</dbReference>
<dbReference type="Pfam" id="PF00292">
    <property type="entry name" value="PAX"/>
    <property type="match status" value="1"/>
</dbReference>
<dbReference type="EMBL" id="MRZV01000082">
    <property type="protein sequence ID" value="PIK59460.1"/>
    <property type="molecule type" value="Genomic_DNA"/>
</dbReference>
<evidence type="ECO:0000256" key="5">
    <source>
        <dbReference type="ARBA" id="ARBA00023125"/>
    </source>
</evidence>
<comment type="subcellular location">
    <subcellularLocation>
        <location evidence="1">Nucleus</location>
    </subcellularLocation>
</comment>
<reference evidence="9 10" key="1">
    <citation type="journal article" date="2017" name="PLoS Biol.">
        <title>The sea cucumber genome provides insights into morphological evolution and visceral regeneration.</title>
        <authorList>
            <person name="Zhang X."/>
            <person name="Sun L."/>
            <person name="Yuan J."/>
            <person name="Sun Y."/>
            <person name="Gao Y."/>
            <person name="Zhang L."/>
            <person name="Li S."/>
            <person name="Dai H."/>
            <person name="Hamel J.F."/>
            <person name="Liu C."/>
            <person name="Yu Y."/>
            <person name="Liu S."/>
            <person name="Lin W."/>
            <person name="Guo K."/>
            <person name="Jin S."/>
            <person name="Xu P."/>
            <person name="Storey K.B."/>
            <person name="Huan P."/>
            <person name="Zhang T."/>
            <person name="Zhou Y."/>
            <person name="Zhang J."/>
            <person name="Lin C."/>
            <person name="Li X."/>
            <person name="Xing L."/>
            <person name="Huo D."/>
            <person name="Sun M."/>
            <person name="Wang L."/>
            <person name="Mercier A."/>
            <person name="Li F."/>
            <person name="Yang H."/>
            <person name="Xiang J."/>
        </authorList>
    </citation>
    <scope>NUCLEOTIDE SEQUENCE [LARGE SCALE GENOMIC DNA]</scope>
    <source>
        <strain evidence="9">Shaxun</strain>
        <tissue evidence="9">Muscle</tissue>
    </source>
</reference>
<feature type="domain" description="Paired" evidence="8">
    <location>
        <begin position="55"/>
        <end position="171"/>
    </location>
</feature>
<evidence type="ECO:0000256" key="7">
    <source>
        <dbReference type="ARBA" id="ARBA00023242"/>
    </source>
</evidence>
<evidence type="ECO:0000256" key="3">
    <source>
        <dbReference type="ARBA" id="ARBA00022724"/>
    </source>
</evidence>
<proteinExistence type="predicted"/>
<evidence type="ECO:0000256" key="6">
    <source>
        <dbReference type="ARBA" id="ARBA00023163"/>
    </source>
</evidence>
<protein>
    <submittedName>
        <fullName evidence="9">Paired box protein</fullName>
    </submittedName>
</protein>
<dbReference type="SMART" id="SM00351">
    <property type="entry name" value="PAX"/>
    <property type="match status" value="1"/>
</dbReference>
<keyword evidence="5" id="KW-0238">DNA-binding</keyword>
<keyword evidence="10" id="KW-1185">Reference proteome</keyword>
<name>A0A2G8LH08_STIJA</name>
<evidence type="ECO:0000313" key="10">
    <source>
        <dbReference type="Proteomes" id="UP000230750"/>
    </source>
</evidence>
<keyword evidence="4" id="KW-0805">Transcription regulation</keyword>
<dbReference type="InterPro" id="IPR001523">
    <property type="entry name" value="Paired_dom"/>
</dbReference>
<evidence type="ECO:0000256" key="4">
    <source>
        <dbReference type="ARBA" id="ARBA00023015"/>
    </source>
</evidence>
<dbReference type="GO" id="GO:0000981">
    <property type="term" value="F:DNA-binding transcription factor activity, RNA polymerase II-specific"/>
    <property type="evidence" value="ECO:0007669"/>
    <property type="project" value="TreeGrafter"/>
</dbReference>
<evidence type="ECO:0000313" key="9">
    <source>
        <dbReference type="EMBL" id="PIK59460.1"/>
    </source>
</evidence>
<dbReference type="OrthoDB" id="10509133at2759"/>
<gene>
    <name evidence="9" type="ORF">BSL78_03604</name>
</gene>
<dbReference type="GO" id="GO:0000978">
    <property type="term" value="F:RNA polymerase II cis-regulatory region sequence-specific DNA binding"/>
    <property type="evidence" value="ECO:0007669"/>
    <property type="project" value="TreeGrafter"/>
</dbReference>
<evidence type="ECO:0000256" key="2">
    <source>
        <dbReference type="ARBA" id="ARBA00022473"/>
    </source>
</evidence>
<keyword evidence="3" id="KW-0563">Paired box</keyword>
<keyword evidence="2" id="KW-0217">Developmental protein</keyword>
<keyword evidence="7" id="KW-0539">Nucleus</keyword>
<dbReference type="Gene3D" id="1.10.10.10">
    <property type="entry name" value="Winged helix-like DNA-binding domain superfamily/Winged helix DNA-binding domain"/>
    <property type="match status" value="2"/>
</dbReference>